<name>A0A0H3ZYM8_9VIBR</name>
<reference evidence="1" key="1">
    <citation type="journal article" date="2015" name="MBio">
        <title>Eco-Evolutionary Dynamics of Episomes among Ecologically Cohesive Bacterial Populations.</title>
        <authorList>
            <person name="Xue H."/>
            <person name="Cordero O.X."/>
            <person name="Camas F.M."/>
            <person name="Trimble W."/>
            <person name="Meyer F."/>
            <person name="Guglielmini J."/>
            <person name="Rocha E.P."/>
            <person name="Polz M.F."/>
        </authorList>
    </citation>
    <scope>NUCLEOTIDE SEQUENCE</scope>
    <source>
        <strain evidence="1">FF_110</strain>
    </source>
</reference>
<dbReference type="RefSeq" id="WP_113795798.1">
    <property type="nucleotide sequence ID" value="NZ_SYUT01000087.1"/>
</dbReference>
<dbReference type="AlphaFoldDB" id="A0A0H3ZYM8"/>
<dbReference type="PROSITE" id="PS51257">
    <property type="entry name" value="PROKAR_LIPOPROTEIN"/>
    <property type="match status" value="1"/>
</dbReference>
<proteinExistence type="predicted"/>
<evidence type="ECO:0000313" key="1">
    <source>
        <dbReference type="EMBL" id="AKN38989.1"/>
    </source>
</evidence>
<dbReference type="OrthoDB" id="9924574at2"/>
<protein>
    <submittedName>
        <fullName evidence="1">Uncharacterized protein</fullName>
    </submittedName>
</protein>
<dbReference type="EMBL" id="KP795628">
    <property type="protein sequence ID" value="AKN38989.1"/>
    <property type="molecule type" value="Genomic_DNA"/>
</dbReference>
<sequence length="181" mass="20378">MNNKSKDDGDEVILFVMVFSVACCILGVLYLSYHDIAVYSLIALVAMTLLAKLYNIEFLDNYTLIELAGFLPVMFSVYWIFDVEYSQSVLDSAKSIERFDGIEYVVESVKLAWYMSLNIKIIVLCHILAFGTIATACLANVMSTHRENLVRSSGVAFVSTLSMALTNLSIIPTWLYNHFQI</sequence>
<organism evidence="1">
    <name type="scientific">Vibrio genomosp. F6</name>
    <dbReference type="NCBI Taxonomy" id="723172"/>
    <lineage>
        <taxon>Bacteria</taxon>
        <taxon>Pseudomonadati</taxon>
        <taxon>Pseudomonadota</taxon>
        <taxon>Gammaproteobacteria</taxon>
        <taxon>Vibrionales</taxon>
        <taxon>Vibrionaceae</taxon>
        <taxon>Vibrio</taxon>
    </lineage>
</organism>
<accession>A0A0H3ZYM8</accession>